<feature type="domain" description="Zn(2)-C6 fungal-type" evidence="7">
    <location>
        <begin position="27"/>
        <end position="62"/>
    </location>
</feature>
<evidence type="ECO:0000256" key="5">
    <source>
        <dbReference type="ARBA" id="ARBA00023242"/>
    </source>
</evidence>
<keyword evidence="4" id="KW-0804">Transcription</keyword>
<dbReference type="GO" id="GO:0006351">
    <property type="term" value="P:DNA-templated transcription"/>
    <property type="evidence" value="ECO:0007669"/>
    <property type="project" value="InterPro"/>
</dbReference>
<evidence type="ECO:0000259" key="7">
    <source>
        <dbReference type="PROSITE" id="PS50048"/>
    </source>
</evidence>
<dbReference type="EMBL" id="LN483167">
    <property type="protein sequence ID" value="CDZ97451.1"/>
    <property type="molecule type" value="Genomic_DNA"/>
</dbReference>
<keyword evidence="2" id="KW-0479">Metal-binding</keyword>
<dbReference type="Pfam" id="PF00172">
    <property type="entry name" value="Zn_clus"/>
    <property type="match status" value="1"/>
</dbReference>
<dbReference type="GO" id="GO:0008270">
    <property type="term" value="F:zinc ion binding"/>
    <property type="evidence" value="ECO:0007669"/>
    <property type="project" value="InterPro"/>
</dbReference>
<feature type="region of interest" description="Disordered" evidence="6">
    <location>
        <begin position="200"/>
        <end position="223"/>
    </location>
</feature>
<reference evidence="8" key="1">
    <citation type="submission" date="2014-08" db="EMBL/GenBank/DDBJ databases">
        <authorList>
            <person name="Sharma Rahul"/>
            <person name="Thines Marco"/>
        </authorList>
    </citation>
    <scope>NUCLEOTIDE SEQUENCE</scope>
</reference>
<dbReference type="CDD" id="cd12148">
    <property type="entry name" value="fungal_TF_MHR"/>
    <property type="match status" value="1"/>
</dbReference>
<comment type="subcellular location">
    <subcellularLocation>
        <location evidence="1">Nucleus</location>
    </subcellularLocation>
</comment>
<protein>
    <submittedName>
        <fullName evidence="8">Zn(2)-C6 fungal-type DNA-binding domain</fullName>
    </submittedName>
</protein>
<feature type="compositionally biased region" description="Basic and acidic residues" evidence="6">
    <location>
        <begin position="208"/>
        <end position="220"/>
    </location>
</feature>
<sequence length="948" mass="104130">MPKVSRSPSPVASIRPVDATRRQMTASCGSCRERKIKCDGQKPTCDGCLKNVIERLLFLCSRQVEKRLLDIESLLTEHSQTIKLLQERYDQQRITSSFNQLNGPPDVRHSILSSQTITTMPVPVSYSNSRITYNAEHLSHNPPMPQSISHLDSPGPSDQYARNPLWDLANAVTPVCTNDEQVQYHGHEIDLSHEKVVKRRRSRGIEPVSERRQYTLDSDSHQSAPYKSLFSSLEGESIPESDHVKTPSIVSSSSIPMNSFKYGEAPDLPPGDVVEELVVLFFKHIHPWAPIILDSDLTPTIQKTYTSSYAHSNLQTPQPPSTLHSSQSRPSILTYAIICITLRFSNHRHFAASGVCSRNHYHEKAQQKVVMAAMDRLNLITLQALAIVGLDWCELGGGPKRWGGILSLVTGGLKQAGLGDEDGLVKELEKGFGVEGGKTRRIYHPTDKPSLLQSTDSWREIEERRRLFWLVFCLDRYASVSTGWDFAFPEEDIKRRLPGKDDAWISGPNQELPPLISQPLPPPSLASPICTYAYLVSITYQLGKIHSFIRTPLDLFEPVETSLWYDRFRQFEDDLKNWWKCLPDDVKIVGSGRWQGEDHDAALKALILTVYHATVIRLQSASAYPPVSSPTFLPSEAAASKCILAAKSSAQVAVLVGRHAAVGGSTFVGEIDVKNIHPLFGWTLWVAARALVAHSYIKRVGLLPETAIFVETLQGLSVYWSTAKRYAKILSAAVFEANQLQPSSIFSAVIGSPLSSCGLGGGTYGDSSSTGRAGNSEMTMNILADMRRTAWNAAAALRDEEREGNLKGAGLGLDDGGEDEGNSTSEWRENIEDGINQSMRSGVSARLVGVASPGTTFRSSNLRGSLASGEGMNVLPHLWTETSSNKLPPLENLTGSGRSPMMSSIRSGAASDGLSHSGFDFSGDWIGDMFSFFDVPAMSLPPSPAPFT</sequence>
<evidence type="ECO:0000256" key="1">
    <source>
        <dbReference type="ARBA" id="ARBA00004123"/>
    </source>
</evidence>
<keyword evidence="3" id="KW-0805">Transcription regulation</keyword>
<keyword evidence="5" id="KW-0539">Nucleus</keyword>
<dbReference type="GO" id="GO:0005634">
    <property type="term" value="C:nucleus"/>
    <property type="evidence" value="ECO:0007669"/>
    <property type="project" value="UniProtKB-SubCell"/>
</dbReference>
<dbReference type="Pfam" id="PF04082">
    <property type="entry name" value="Fungal_trans"/>
    <property type="match status" value="1"/>
</dbReference>
<dbReference type="AlphaFoldDB" id="A0A0F7SFB5"/>
<proteinExistence type="predicted"/>
<dbReference type="GO" id="GO:0003677">
    <property type="term" value="F:DNA binding"/>
    <property type="evidence" value="ECO:0007669"/>
    <property type="project" value="UniProtKB-KW"/>
</dbReference>
<evidence type="ECO:0000256" key="4">
    <source>
        <dbReference type="ARBA" id="ARBA00023163"/>
    </source>
</evidence>
<dbReference type="SUPFAM" id="SSF57701">
    <property type="entry name" value="Zn2/Cys6 DNA-binding domain"/>
    <property type="match status" value="1"/>
</dbReference>
<dbReference type="GO" id="GO:0000981">
    <property type="term" value="F:DNA-binding transcription factor activity, RNA polymerase II-specific"/>
    <property type="evidence" value="ECO:0007669"/>
    <property type="project" value="InterPro"/>
</dbReference>
<dbReference type="PROSITE" id="PS50048">
    <property type="entry name" value="ZN2_CY6_FUNGAL_2"/>
    <property type="match status" value="1"/>
</dbReference>
<dbReference type="InterPro" id="IPR001138">
    <property type="entry name" value="Zn2Cys6_DnaBD"/>
</dbReference>
<dbReference type="CDD" id="cd00067">
    <property type="entry name" value="GAL4"/>
    <property type="match status" value="1"/>
</dbReference>
<evidence type="ECO:0000256" key="2">
    <source>
        <dbReference type="ARBA" id="ARBA00022723"/>
    </source>
</evidence>
<dbReference type="SMART" id="SM00066">
    <property type="entry name" value="GAL4"/>
    <property type="match status" value="1"/>
</dbReference>
<accession>A0A0F7SFB5</accession>
<evidence type="ECO:0000256" key="6">
    <source>
        <dbReference type="SAM" id="MobiDB-lite"/>
    </source>
</evidence>
<organism evidence="8">
    <name type="scientific">Phaffia rhodozyma</name>
    <name type="common">Yeast</name>
    <name type="synonym">Xanthophyllomyces dendrorhous</name>
    <dbReference type="NCBI Taxonomy" id="264483"/>
    <lineage>
        <taxon>Eukaryota</taxon>
        <taxon>Fungi</taxon>
        <taxon>Dikarya</taxon>
        <taxon>Basidiomycota</taxon>
        <taxon>Agaricomycotina</taxon>
        <taxon>Tremellomycetes</taxon>
        <taxon>Cystofilobasidiales</taxon>
        <taxon>Mrakiaceae</taxon>
        <taxon>Phaffia</taxon>
    </lineage>
</organism>
<evidence type="ECO:0000256" key="3">
    <source>
        <dbReference type="ARBA" id="ARBA00023015"/>
    </source>
</evidence>
<feature type="region of interest" description="Disordered" evidence="6">
    <location>
        <begin position="136"/>
        <end position="160"/>
    </location>
</feature>
<dbReference type="InterPro" id="IPR036864">
    <property type="entry name" value="Zn2-C6_fun-type_DNA-bd_sf"/>
</dbReference>
<name>A0A0F7SFB5_PHARH</name>
<dbReference type="PANTHER" id="PTHR47338">
    <property type="entry name" value="ZN(II)2CYS6 TRANSCRIPTION FACTOR (EUROFUNG)-RELATED"/>
    <property type="match status" value="1"/>
</dbReference>
<dbReference type="Gene3D" id="4.10.240.10">
    <property type="entry name" value="Zn(2)-C6 fungal-type DNA-binding domain"/>
    <property type="match status" value="1"/>
</dbReference>
<feature type="region of interest" description="Disordered" evidence="6">
    <location>
        <begin position="805"/>
        <end position="825"/>
    </location>
</feature>
<dbReference type="PANTHER" id="PTHR47338:SF20">
    <property type="entry name" value="ZN(II)2CYS6 TRANSCRIPTION FACTOR (EUROFUNG)"/>
    <property type="match status" value="1"/>
</dbReference>
<keyword evidence="8" id="KW-0238">DNA-binding</keyword>
<evidence type="ECO:0000313" key="8">
    <source>
        <dbReference type="EMBL" id="CDZ97451.1"/>
    </source>
</evidence>
<dbReference type="InterPro" id="IPR007219">
    <property type="entry name" value="XnlR_reg_dom"/>
</dbReference>
<dbReference type="InterPro" id="IPR050815">
    <property type="entry name" value="TF_fung"/>
</dbReference>